<dbReference type="Gene3D" id="3.40.50.300">
    <property type="entry name" value="P-loop containing nucleotide triphosphate hydrolases"/>
    <property type="match status" value="1"/>
</dbReference>
<protein>
    <recommendedName>
        <fullName evidence="7">Carnitine transport ATP-binding protein OpuCA</fullName>
        <ecNumber evidence="6">7.6.2.9</ecNumber>
    </recommendedName>
</protein>
<dbReference type="AlphaFoldDB" id="A0A383RGN3"/>
<feature type="domain" description="ABC transporter" evidence="8">
    <location>
        <begin position="4"/>
        <end position="234"/>
    </location>
</feature>
<evidence type="ECO:0000256" key="2">
    <source>
        <dbReference type="ARBA" id="ARBA00022741"/>
    </source>
</evidence>
<organism evidence="9 10">
    <name type="scientific">Paenibacillus alvei</name>
    <name type="common">Bacillus alvei</name>
    <dbReference type="NCBI Taxonomy" id="44250"/>
    <lineage>
        <taxon>Bacteria</taxon>
        <taxon>Bacillati</taxon>
        <taxon>Bacillota</taxon>
        <taxon>Bacilli</taxon>
        <taxon>Bacillales</taxon>
        <taxon>Paenibacillaceae</taxon>
        <taxon>Paenibacillus</taxon>
    </lineage>
</organism>
<sequence length="338" mass="37385">MSYVQMNQVTKTFHRQKVLNSIDLHIQKGELVTLLGPSGCGKSTLLRILSGLTPLDSGTIHIDGKDVTAIEPKDREIGMVFQSYALFPNMTVADNIAFGLTMKKMPRDAIRRAVGEMIELTGLQGKEKSFPRELSGGQQQRVALARSLVTKPKVLLLDEPLSALDAQIRKNLQQQLRSIQRELNMTTVLVTHDQEEAMAVSDHIYIMNAGNIAQHGSPQEIYTQPNSEFVARFIGSYNVWNAEALGQIVPDYTLADSELYAIRPETFCEQPLVGGMAVTGTVRNVTMLGNITRIELTVQGQHVVVDQIHRNSDWVSVGSTTTVYLHPKDVIPLHDATA</sequence>
<dbReference type="SUPFAM" id="SSF52540">
    <property type="entry name" value="P-loop containing nucleoside triphosphate hydrolases"/>
    <property type="match status" value="1"/>
</dbReference>
<evidence type="ECO:0000256" key="6">
    <source>
        <dbReference type="ARBA" id="ARBA00066388"/>
    </source>
</evidence>
<evidence type="ECO:0000313" key="10">
    <source>
        <dbReference type="Proteomes" id="UP000304148"/>
    </source>
</evidence>
<dbReference type="InterPro" id="IPR017871">
    <property type="entry name" value="ABC_transporter-like_CS"/>
</dbReference>
<accession>A0A383RGN3</accession>
<keyword evidence="2" id="KW-0547">Nucleotide-binding</keyword>
<dbReference type="PANTHER" id="PTHR42781:SF4">
    <property type="entry name" value="SPERMIDINE_PUTRESCINE IMPORT ATP-BINDING PROTEIN POTA"/>
    <property type="match status" value="1"/>
</dbReference>
<dbReference type="GO" id="GO:0015418">
    <property type="term" value="F:ABC-type quaternary ammonium compound transporting activity"/>
    <property type="evidence" value="ECO:0007669"/>
    <property type="project" value="UniProtKB-EC"/>
</dbReference>
<dbReference type="PROSITE" id="PS50893">
    <property type="entry name" value="ABC_TRANSPORTER_2"/>
    <property type="match status" value="1"/>
</dbReference>
<reference evidence="10" key="1">
    <citation type="submission" date="2018-08" db="EMBL/GenBank/DDBJ databases">
        <authorList>
            <person name="Chevrot R."/>
        </authorList>
    </citation>
    <scope>NUCLEOTIDE SEQUENCE [LARGE SCALE GENOMIC DNA]</scope>
</reference>
<dbReference type="SMART" id="SM00382">
    <property type="entry name" value="AAA"/>
    <property type="match status" value="1"/>
</dbReference>
<dbReference type="PANTHER" id="PTHR42781">
    <property type="entry name" value="SPERMIDINE/PUTRESCINE IMPORT ATP-BINDING PROTEIN POTA"/>
    <property type="match status" value="1"/>
</dbReference>
<proteinExistence type="predicted"/>
<dbReference type="Pfam" id="PF08402">
    <property type="entry name" value="TOBE_2"/>
    <property type="match status" value="1"/>
</dbReference>
<evidence type="ECO:0000256" key="3">
    <source>
        <dbReference type="ARBA" id="ARBA00022840"/>
    </source>
</evidence>
<evidence type="ECO:0000259" key="8">
    <source>
        <dbReference type="PROSITE" id="PS50893"/>
    </source>
</evidence>
<dbReference type="GO" id="GO:0043190">
    <property type="term" value="C:ATP-binding cassette (ABC) transporter complex"/>
    <property type="evidence" value="ECO:0007669"/>
    <property type="project" value="InterPro"/>
</dbReference>
<dbReference type="GO" id="GO:0016887">
    <property type="term" value="F:ATP hydrolysis activity"/>
    <property type="evidence" value="ECO:0007669"/>
    <property type="project" value="InterPro"/>
</dbReference>
<keyword evidence="1" id="KW-0813">Transport</keyword>
<gene>
    <name evidence="9" type="primary">cysA</name>
    <name evidence="9" type="ORF">PBLR_14542</name>
</gene>
<dbReference type="EMBL" id="LS992241">
    <property type="protein sequence ID" value="SYX86120.1"/>
    <property type="molecule type" value="Genomic_DNA"/>
</dbReference>
<dbReference type="InterPro" id="IPR050093">
    <property type="entry name" value="ABC_SmlMolc_Importer"/>
</dbReference>
<keyword evidence="9" id="KW-0378">Hydrolase</keyword>
<evidence type="ECO:0000313" key="9">
    <source>
        <dbReference type="EMBL" id="SYX86120.1"/>
    </source>
</evidence>
<dbReference type="GO" id="GO:0005524">
    <property type="term" value="F:ATP binding"/>
    <property type="evidence" value="ECO:0007669"/>
    <property type="project" value="UniProtKB-KW"/>
</dbReference>
<evidence type="ECO:0000256" key="4">
    <source>
        <dbReference type="ARBA" id="ARBA00052482"/>
    </source>
</evidence>
<keyword evidence="3 9" id="KW-0067">ATP-binding</keyword>
<evidence type="ECO:0000256" key="1">
    <source>
        <dbReference type="ARBA" id="ARBA00022448"/>
    </source>
</evidence>
<dbReference type="Gene3D" id="2.40.50.100">
    <property type="match status" value="1"/>
</dbReference>
<dbReference type="RefSeq" id="WP_138188140.1">
    <property type="nucleotide sequence ID" value="NZ_LS992241.1"/>
</dbReference>
<evidence type="ECO:0000256" key="5">
    <source>
        <dbReference type="ARBA" id="ARBA00063934"/>
    </source>
</evidence>
<dbReference type="SUPFAM" id="SSF50331">
    <property type="entry name" value="MOP-like"/>
    <property type="match status" value="1"/>
</dbReference>
<dbReference type="EC" id="7.6.2.9" evidence="6"/>
<name>A0A383RGN3_PAEAL</name>
<dbReference type="InterPro" id="IPR003439">
    <property type="entry name" value="ABC_transporter-like_ATP-bd"/>
</dbReference>
<dbReference type="FunFam" id="3.40.50.300:FF:000425">
    <property type="entry name" value="Probable ABC transporter, ATP-binding subunit"/>
    <property type="match status" value="1"/>
</dbReference>
<dbReference type="InterPro" id="IPR013611">
    <property type="entry name" value="Transp-assoc_OB_typ2"/>
</dbReference>
<dbReference type="InterPro" id="IPR003593">
    <property type="entry name" value="AAA+_ATPase"/>
</dbReference>
<dbReference type="InterPro" id="IPR008995">
    <property type="entry name" value="Mo/tungstate-bd_C_term_dom"/>
</dbReference>
<dbReference type="PROSITE" id="PS00211">
    <property type="entry name" value="ABC_TRANSPORTER_1"/>
    <property type="match status" value="1"/>
</dbReference>
<dbReference type="Proteomes" id="UP000304148">
    <property type="component" value="Chromosome"/>
</dbReference>
<comment type="catalytic activity">
    <reaction evidence="4">
        <text>a quaternary ammonium(out) + ATP + H2O = a quaternary ammonium(in) + ADP + phosphate + H(+)</text>
        <dbReference type="Rhea" id="RHEA:11036"/>
        <dbReference type="ChEBI" id="CHEBI:15377"/>
        <dbReference type="ChEBI" id="CHEBI:15378"/>
        <dbReference type="ChEBI" id="CHEBI:30616"/>
        <dbReference type="ChEBI" id="CHEBI:35267"/>
        <dbReference type="ChEBI" id="CHEBI:43474"/>
        <dbReference type="ChEBI" id="CHEBI:456216"/>
        <dbReference type="EC" id="7.6.2.9"/>
    </reaction>
</comment>
<dbReference type="Pfam" id="PF00005">
    <property type="entry name" value="ABC_tran"/>
    <property type="match status" value="1"/>
</dbReference>
<comment type="subunit">
    <text evidence="5">The complex is composed of two ATP-binding proteins (OpuCA), two transmembrane proteins (OpuCB and OpuCD) and a solute-binding protein (OpuCC).</text>
</comment>
<evidence type="ECO:0000256" key="7">
    <source>
        <dbReference type="ARBA" id="ARBA00070305"/>
    </source>
</evidence>
<dbReference type="InterPro" id="IPR027417">
    <property type="entry name" value="P-loop_NTPase"/>
</dbReference>